<dbReference type="PROSITE" id="PS51352">
    <property type="entry name" value="THIOREDOXIN_2"/>
    <property type="match status" value="1"/>
</dbReference>
<dbReference type="PROSITE" id="PS51318">
    <property type="entry name" value="TAT"/>
    <property type="match status" value="1"/>
</dbReference>
<dbReference type="PROSITE" id="PS00194">
    <property type="entry name" value="THIOREDOXIN_1"/>
    <property type="match status" value="1"/>
</dbReference>
<dbReference type="Gene3D" id="3.40.30.10">
    <property type="entry name" value="Glutaredoxin"/>
    <property type="match status" value="1"/>
</dbReference>
<name>A0AAE3KDN5_9GAMM</name>
<reference evidence="3" key="1">
    <citation type="submission" date="2022-03" db="EMBL/GenBank/DDBJ databases">
        <title>Genomic Encyclopedia of Type Strains, Phase III (KMG-III): the genomes of soil and plant-associated and newly described type strains.</title>
        <authorList>
            <person name="Whitman W."/>
        </authorList>
    </citation>
    <scope>NUCLEOTIDE SEQUENCE</scope>
    <source>
        <strain evidence="3">ANL 6-2</strain>
    </source>
</reference>
<dbReference type="Pfam" id="PF13098">
    <property type="entry name" value="Thioredoxin_2"/>
    <property type="match status" value="1"/>
</dbReference>
<dbReference type="InterPro" id="IPR006311">
    <property type="entry name" value="TAT_signal"/>
</dbReference>
<dbReference type="SUPFAM" id="SSF52833">
    <property type="entry name" value="Thioredoxin-like"/>
    <property type="match status" value="1"/>
</dbReference>
<protein>
    <submittedName>
        <fullName evidence="3">Thioredoxin-like negative regulator of GroEL</fullName>
    </submittedName>
</protein>
<accession>A0AAE3KDN5</accession>
<dbReference type="GO" id="GO:0015036">
    <property type="term" value="F:disulfide oxidoreductase activity"/>
    <property type="evidence" value="ECO:0007669"/>
    <property type="project" value="UniProtKB-ARBA"/>
</dbReference>
<evidence type="ECO:0000313" key="4">
    <source>
        <dbReference type="Proteomes" id="UP001205843"/>
    </source>
</evidence>
<keyword evidence="4" id="KW-1185">Reference proteome</keyword>
<keyword evidence="1" id="KW-0676">Redox-active center</keyword>
<dbReference type="CDD" id="cd02947">
    <property type="entry name" value="TRX_family"/>
    <property type="match status" value="1"/>
</dbReference>
<evidence type="ECO:0000313" key="3">
    <source>
        <dbReference type="EMBL" id="MCP1676518.1"/>
    </source>
</evidence>
<dbReference type="Proteomes" id="UP001205843">
    <property type="component" value="Unassembled WGS sequence"/>
</dbReference>
<proteinExistence type="predicted"/>
<dbReference type="EMBL" id="JALJXV010000009">
    <property type="protein sequence ID" value="MCP1676518.1"/>
    <property type="molecule type" value="Genomic_DNA"/>
</dbReference>
<dbReference type="InterPro" id="IPR036249">
    <property type="entry name" value="Thioredoxin-like_sf"/>
</dbReference>
<gene>
    <name evidence="3" type="ORF">J2T57_003679</name>
</gene>
<organism evidence="3 4">
    <name type="scientific">Natronocella acetinitrilica</name>
    <dbReference type="NCBI Taxonomy" id="414046"/>
    <lineage>
        <taxon>Bacteria</taxon>
        <taxon>Pseudomonadati</taxon>
        <taxon>Pseudomonadota</taxon>
        <taxon>Gammaproteobacteria</taxon>
        <taxon>Chromatiales</taxon>
        <taxon>Ectothiorhodospiraceae</taxon>
        <taxon>Natronocella</taxon>
    </lineage>
</organism>
<dbReference type="AlphaFoldDB" id="A0AAE3KDN5"/>
<evidence type="ECO:0000259" key="2">
    <source>
        <dbReference type="PROSITE" id="PS51352"/>
    </source>
</evidence>
<dbReference type="InterPro" id="IPR017937">
    <property type="entry name" value="Thioredoxin_CS"/>
</dbReference>
<evidence type="ECO:0000256" key="1">
    <source>
        <dbReference type="ARBA" id="ARBA00023284"/>
    </source>
</evidence>
<dbReference type="InterPro" id="IPR013766">
    <property type="entry name" value="Thioredoxin_domain"/>
</dbReference>
<comment type="caution">
    <text evidence="3">The sequence shown here is derived from an EMBL/GenBank/DDBJ whole genome shotgun (WGS) entry which is preliminary data.</text>
</comment>
<sequence length="133" mass="15312">MNRYTRRGFLTMLALAVPGMWIGMEWNARQAQADVSMLGSGRPVIVQIHDPGCPHCRRLRRNVESVYPEFQEAMEWRIMDINTGDGRGFARQHGVSHMTLLLFDGDGDMYEVLEGVRSEDELRTAFRRLQRDG</sequence>
<dbReference type="InterPro" id="IPR012336">
    <property type="entry name" value="Thioredoxin-like_fold"/>
</dbReference>
<feature type="domain" description="Thioredoxin" evidence="2">
    <location>
        <begin position="6"/>
        <end position="131"/>
    </location>
</feature>